<reference evidence="1 2" key="1">
    <citation type="journal article" date="2016" name="Nat. Commun.">
        <title>Extremotolerant tardigrade genome and improved radiotolerance of human cultured cells by tardigrade-unique protein.</title>
        <authorList>
            <person name="Hashimoto T."/>
            <person name="Horikawa D.D."/>
            <person name="Saito Y."/>
            <person name="Kuwahara H."/>
            <person name="Kozuka-Hata H."/>
            <person name="Shin-I T."/>
            <person name="Minakuchi Y."/>
            <person name="Ohishi K."/>
            <person name="Motoyama A."/>
            <person name="Aizu T."/>
            <person name="Enomoto A."/>
            <person name="Kondo K."/>
            <person name="Tanaka S."/>
            <person name="Hara Y."/>
            <person name="Koshikawa S."/>
            <person name="Sagara H."/>
            <person name="Miura T."/>
            <person name="Yokobori S."/>
            <person name="Miyagawa K."/>
            <person name="Suzuki Y."/>
            <person name="Kubo T."/>
            <person name="Oyama M."/>
            <person name="Kohara Y."/>
            <person name="Fujiyama A."/>
            <person name="Arakawa K."/>
            <person name="Katayama T."/>
            <person name="Toyoda A."/>
            <person name="Kunieda T."/>
        </authorList>
    </citation>
    <scope>NUCLEOTIDE SEQUENCE [LARGE SCALE GENOMIC DNA]</scope>
    <source>
        <strain evidence="1 2">YOKOZUNA-1</strain>
    </source>
</reference>
<dbReference type="AlphaFoldDB" id="A0A1D1UX82"/>
<protein>
    <submittedName>
        <fullName evidence="1">Uncharacterized protein</fullName>
    </submittedName>
</protein>
<name>A0A1D1UX82_RAMVA</name>
<evidence type="ECO:0000313" key="2">
    <source>
        <dbReference type="Proteomes" id="UP000186922"/>
    </source>
</evidence>
<gene>
    <name evidence="1" type="primary">RvY_05173</name>
    <name evidence="1" type="synonym">RvY_05173.2</name>
    <name evidence="1" type="ORF">RvY_05173-2</name>
</gene>
<accession>A0A1D1UX82</accession>
<sequence length="153" mass="17364">MSEVQPEMILLPPEAIMHVAFCTGQICSFFFAETMLQASCWLPGNVLLRPACLDWRESSLPRKKEKRSLGLDLTFAGSRKSVLNFLKPVVYGDFLLQILKSDFDQDVLSSGVFGRGAGRAFLVASELAKVLFLVKSCFRWYRCRRAYIRAPYL</sequence>
<dbReference type="Proteomes" id="UP000186922">
    <property type="component" value="Unassembled WGS sequence"/>
</dbReference>
<evidence type="ECO:0000313" key="1">
    <source>
        <dbReference type="EMBL" id="GAU93200.1"/>
    </source>
</evidence>
<proteinExistence type="predicted"/>
<dbReference type="EMBL" id="BDGG01000002">
    <property type="protein sequence ID" value="GAU93200.1"/>
    <property type="molecule type" value="Genomic_DNA"/>
</dbReference>
<keyword evidence="2" id="KW-1185">Reference proteome</keyword>
<comment type="caution">
    <text evidence="1">The sequence shown here is derived from an EMBL/GenBank/DDBJ whole genome shotgun (WGS) entry which is preliminary data.</text>
</comment>
<organism evidence="1 2">
    <name type="scientific">Ramazzottius varieornatus</name>
    <name type="common">Water bear</name>
    <name type="synonym">Tardigrade</name>
    <dbReference type="NCBI Taxonomy" id="947166"/>
    <lineage>
        <taxon>Eukaryota</taxon>
        <taxon>Metazoa</taxon>
        <taxon>Ecdysozoa</taxon>
        <taxon>Tardigrada</taxon>
        <taxon>Eutardigrada</taxon>
        <taxon>Parachela</taxon>
        <taxon>Hypsibioidea</taxon>
        <taxon>Ramazzottiidae</taxon>
        <taxon>Ramazzottius</taxon>
    </lineage>
</organism>